<evidence type="ECO:0000313" key="1">
    <source>
        <dbReference type="EMBL" id="QHI73505.1"/>
    </source>
</evidence>
<evidence type="ECO:0008006" key="3">
    <source>
        <dbReference type="Google" id="ProtNLM"/>
    </source>
</evidence>
<keyword evidence="2" id="KW-1185">Reference proteome</keyword>
<dbReference type="AlphaFoldDB" id="A0A6P1MR80"/>
<gene>
    <name evidence="1" type="ORF">Ami3637_14960</name>
</gene>
<organism evidence="1 2">
    <name type="scientific">Aminipila terrae</name>
    <dbReference type="NCBI Taxonomy" id="2697030"/>
    <lineage>
        <taxon>Bacteria</taxon>
        <taxon>Bacillati</taxon>
        <taxon>Bacillota</taxon>
        <taxon>Clostridia</taxon>
        <taxon>Peptostreptococcales</taxon>
        <taxon>Anaerovoracaceae</taxon>
        <taxon>Aminipila</taxon>
    </lineage>
</organism>
<dbReference type="RefSeq" id="WP_162363270.1">
    <property type="nucleotide sequence ID" value="NZ_CP047591.1"/>
</dbReference>
<name>A0A6P1MR80_9FIRM</name>
<dbReference type="EMBL" id="CP047591">
    <property type="protein sequence ID" value="QHI73505.1"/>
    <property type="molecule type" value="Genomic_DNA"/>
</dbReference>
<evidence type="ECO:0000313" key="2">
    <source>
        <dbReference type="Proteomes" id="UP000463883"/>
    </source>
</evidence>
<accession>A0A6P1MR80</accession>
<protein>
    <recommendedName>
        <fullName evidence="3">Phosphodiester glycosidase domain-containing protein</fullName>
    </recommendedName>
</protein>
<sequence length="212" mass="22932">MNFKRKILQILVVLMIFAATTITAFGAPSAYISGAKIKGFNANYIIIDMNDKNVRPMMLTAGNVLCSADSVSNMAKNNGCFAAINGTYFSAYDGIPISWGTIIKNGKVLHISNGGAVAGFTSDGELVIDRLSFNFKGYINDEYRCIPWRINHPSDEADAITIFTPEYGAVVKLKGGAKAPVVENGKVSYIATSDFYVPAGDLPSSIILRWQI</sequence>
<proteinExistence type="predicted"/>
<reference evidence="1 2" key="1">
    <citation type="submission" date="2020-01" db="EMBL/GenBank/DDBJ databases">
        <title>Genomic analysis of Aminipila sp. CBA3637.</title>
        <authorList>
            <person name="Kim Y.B."/>
            <person name="Roh S.W."/>
        </authorList>
    </citation>
    <scope>NUCLEOTIDE SEQUENCE [LARGE SCALE GENOMIC DNA]</scope>
    <source>
        <strain evidence="1 2">CBA3637</strain>
    </source>
</reference>
<dbReference type="Proteomes" id="UP000463883">
    <property type="component" value="Chromosome"/>
</dbReference>
<dbReference type="KEGG" id="amic:Ami3637_14960"/>